<gene>
    <name evidence="3" type="ORF">GWI33_006943</name>
    <name evidence="2" type="ORF">GWI33_006944</name>
</gene>
<dbReference type="EMBL" id="JAACXV010001281">
    <property type="protein sequence ID" value="KAF7277527.1"/>
    <property type="molecule type" value="Genomic_DNA"/>
</dbReference>
<feature type="non-terminal residue" evidence="3">
    <location>
        <position position="108"/>
    </location>
</feature>
<evidence type="ECO:0000313" key="3">
    <source>
        <dbReference type="EMBL" id="KAF7277528.1"/>
    </source>
</evidence>
<dbReference type="InterPro" id="IPR032394">
    <property type="entry name" value="Anoct_dimer"/>
</dbReference>
<dbReference type="Proteomes" id="UP000625711">
    <property type="component" value="Unassembled WGS sequence"/>
</dbReference>
<organism evidence="3 4">
    <name type="scientific">Rhynchophorus ferrugineus</name>
    <name type="common">Red palm weevil</name>
    <name type="synonym">Curculio ferrugineus</name>
    <dbReference type="NCBI Taxonomy" id="354439"/>
    <lineage>
        <taxon>Eukaryota</taxon>
        <taxon>Metazoa</taxon>
        <taxon>Ecdysozoa</taxon>
        <taxon>Arthropoda</taxon>
        <taxon>Hexapoda</taxon>
        <taxon>Insecta</taxon>
        <taxon>Pterygota</taxon>
        <taxon>Neoptera</taxon>
        <taxon>Endopterygota</taxon>
        <taxon>Coleoptera</taxon>
        <taxon>Polyphaga</taxon>
        <taxon>Cucujiformia</taxon>
        <taxon>Curculionidae</taxon>
        <taxon>Dryophthorinae</taxon>
        <taxon>Rhynchophorus</taxon>
    </lineage>
</organism>
<reference evidence="3" key="1">
    <citation type="submission" date="2020-08" db="EMBL/GenBank/DDBJ databases">
        <title>Genome sequencing and assembly of the red palm weevil Rhynchophorus ferrugineus.</title>
        <authorList>
            <person name="Dias G.B."/>
            <person name="Bergman C.M."/>
            <person name="Manee M."/>
        </authorList>
    </citation>
    <scope>NUCLEOTIDE SEQUENCE</scope>
    <source>
        <strain evidence="3">AA-2017</strain>
        <tissue evidence="3">Whole larva</tissue>
    </source>
</reference>
<dbReference type="AlphaFoldDB" id="A0A834MBG2"/>
<protein>
    <recommendedName>
        <fullName evidence="1">Anoctamin dimerisation domain-containing protein</fullName>
    </recommendedName>
</protein>
<dbReference type="OrthoDB" id="296386at2759"/>
<sequence>IIFKVDDDVVFVKIFAPDKVLYAYANLFDIDLDCQHFEYRPYIPPPRDFLATPLTNPNINDPIYSRAPKSISGEISQEITSAERILVIYQILSRAIWGDGRGDYGIHK</sequence>
<evidence type="ECO:0000313" key="2">
    <source>
        <dbReference type="EMBL" id="KAF7277527.1"/>
    </source>
</evidence>
<proteinExistence type="predicted"/>
<keyword evidence="4" id="KW-1185">Reference proteome</keyword>
<accession>A0A834MBG2</accession>
<dbReference type="GO" id="GO:0046983">
    <property type="term" value="F:protein dimerization activity"/>
    <property type="evidence" value="ECO:0007669"/>
    <property type="project" value="InterPro"/>
</dbReference>
<name>A0A834MBG2_RHYFE</name>
<evidence type="ECO:0000259" key="1">
    <source>
        <dbReference type="Pfam" id="PF16178"/>
    </source>
</evidence>
<feature type="domain" description="Anoctamin dimerisation" evidence="1">
    <location>
        <begin position="6"/>
        <end position="107"/>
    </location>
</feature>
<comment type="caution">
    <text evidence="3">The sequence shown here is derived from an EMBL/GenBank/DDBJ whole genome shotgun (WGS) entry which is preliminary data.</text>
</comment>
<dbReference type="Pfam" id="PF16178">
    <property type="entry name" value="Anoct_dimer"/>
    <property type="match status" value="1"/>
</dbReference>
<evidence type="ECO:0000313" key="4">
    <source>
        <dbReference type="Proteomes" id="UP000625711"/>
    </source>
</evidence>
<dbReference type="EMBL" id="JAACXV010001280">
    <property type="protein sequence ID" value="KAF7277528.1"/>
    <property type="molecule type" value="Genomic_DNA"/>
</dbReference>